<keyword evidence="3" id="KW-1185">Reference proteome</keyword>
<sequence>MVAEDEKACKQIEIAVQRHRKMLHYVTKKCVPLLEDKLREADEKTLEWKERALKAEGKLALLERQLAEKTSQSNEYKKLSRREGSFKTITP</sequence>
<feature type="region of interest" description="Disordered" evidence="1">
    <location>
        <begin position="67"/>
        <end position="91"/>
    </location>
</feature>
<dbReference type="AlphaFoldDB" id="A0A182KAQ2"/>
<evidence type="ECO:0000256" key="1">
    <source>
        <dbReference type="SAM" id="MobiDB-lite"/>
    </source>
</evidence>
<organism evidence="2 3">
    <name type="scientific">Anopheles christyi</name>
    <dbReference type="NCBI Taxonomy" id="43041"/>
    <lineage>
        <taxon>Eukaryota</taxon>
        <taxon>Metazoa</taxon>
        <taxon>Ecdysozoa</taxon>
        <taxon>Arthropoda</taxon>
        <taxon>Hexapoda</taxon>
        <taxon>Insecta</taxon>
        <taxon>Pterygota</taxon>
        <taxon>Neoptera</taxon>
        <taxon>Endopterygota</taxon>
        <taxon>Diptera</taxon>
        <taxon>Nematocera</taxon>
        <taxon>Culicoidea</taxon>
        <taxon>Culicidae</taxon>
        <taxon>Anophelinae</taxon>
        <taxon>Anopheles</taxon>
    </lineage>
</organism>
<dbReference type="EnsemblMetazoa" id="ACHR007839-RA">
    <property type="protein sequence ID" value="ACHR007839-PA"/>
    <property type="gene ID" value="ACHR007839"/>
</dbReference>
<evidence type="ECO:0000313" key="2">
    <source>
        <dbReference type="EnsemblMetazoa" id="ACHR007839-PA"/>
    </source>
</evidence>
<proteinExistence type="predicted"/>
<feature type="compositionally biased region" description="Basic and acidic residues" evidence="1">
    <location>
        <begin position="75"/>
        <end position="85"/>
    </location>
</feature>
<name>A0A182KAQ2_9DIPT</name>
<protein>
    <submittedName>
        <fullName evidence="2">Uncharacterized protein</fullName>
    </submittedName>
</protein>
<accession>A0A182KAQ2</accession>
<dbReference type="VEuPathDB" id="VectorBase:ACHR007839"/>
<evidence type="ECO:0000313" key="3">
    <source>
        <dbReference type="Proteomes" id="UP000075881"/>
    </source>
</evidence>
<reference evidence="2" key="2">
    <citation type="submission" date="2020-05" db="UniProtKB">
        <authorList>
            <consortium name="EnsemblMetazoa"/>
        </authorList>
    </citation>
    <scope>IDENTIFICATION</scope>
    <source>
        <strain evidence="2">ACHKN1017</strain>
    </source>
</reference>
<reference evidence="3" key="1">
    <citation type="submission" date="2013-03" db="EMBL/GenBank/DDBJ databases">
        <title>The Genome Sequence of Anopheles christyi ACHKN1017.</title>
        <authorList>
            <consortium name="The Broad Institute Genomics Platform"/>
            <person name="Neafsey D.E."/>
            <person name="Besansky N."/>
            <person name="Walker B."/>
            <person name="Young S.K."/>
            <person name="Zeng Q."/>
            <person name="Gargeya S."/>
            <person name="Fitzgerald M."/>
            <person name="Haas B."/>
            <person name="Abouelleil A."/>
            <person name="Allen A.W."/>
            <person name="Alvarado L."/>
            <person name="Arachchi H.M."/>
            <person name="Berlin A.M."/>
            <person name="Chapman S.B."/>
            <person name="Gainer-Dewar J."/>
            <person name="Goldberg J."/>
            <person name="Griggs A."/>
            <person name="Gujja S."/>
            <person name="Hansen M."/>
            <person name="Howarth C."/>
            <person name="Imamovic A."/>
            <person name="Ireland A."/>
            <person name="Larimer J."/>
            <person name="McCowan C."/>
            <person name="Murphy C."/>
            <person name="Pearson M."/>
            <person name="Poon T.W."/>
            <person name="Priest M."/>
            <person name="Roberts A."/>
            <person name="Saif S."/>
            <person name="Shea T."/>
            <person name="Sisk P."/>
            <person name="Sykes S."/>
            <person name="Wortman J."/>
            <person name="Nusbaum C."/>
            <person name="Birren B."/>
        </authorList>
    </citation>
    <scope>NUCLEOTIDE SEQUENCE [LARGE SCALE GENOMIC DNA]</scope>
    <source>
        <strain evidence="3">ACHKN1017</strain>
    </source>
</reference>
<dbReference type="Proteomes" id="UP000075881">
    <property type="component" value="Unassembled WGS sequence"/>
</dbReference>